<feature type="binding site" evidence="4">
    <location>
        <position position="299"/>
    </location>
    <ligand>
        <name>S-adenosyl-L-methionine</name>
        <dbReference type="ChEBI" id="CHEBI:59789"/>
    </ligand>
</feature>
<accession>A0A2Z4IFT9</accession>
<dbReference type="InterPro" id="IPR012340">
    <property type="entry name" value="NA-bd_OB-fold"/>
</dbReference>
<evidence type="ECO:0000256" key="4">
    <source>
        <dbReference type="PROSITE-ProRule" id="PRU01024"/>
    </source>
</evidence>
<dbReference type="KEGG" id="est:DN752_07400"/>
<dbReference type="PANTHER" id="PTHR11061">
    <property type="entry name" value="RNA M5U METHYLTRANSFERASE"/>
    <property type="match status" value="1"/>
</dbReference>
<keyword evidence="2 4" id="KW-0808">Transferase</keyword>
<dbReference type="FunFam" id="3.40.50.150:FF:000009">
    <property type="entry name" value="23S rRNA (Uracil(1939)-C(5))-methyltransferase RlmD"/>
    <property type="match status" value="1"/>
</dbReference>
<dbReference type="Gene3D" id="2.40.50.140">
    <property type="entry name" value="Nucleic acid-binding proteins"/>
    <property type="match status" value="1"/>
</dbReference>
<proteinExistence type="inferred from homology"/>
<feature type="active site" description="Nucleophile" evidence="4">
    <location>
        <position position="425"/>
    </location>
</feature>
<dbReference type="Pfam" id="PF05958">
    <property type="entry name" value="tRNA_U5-meth_tr"/>
    <property type="match status" value="1"/>
</dbReference>
<evidence type="ECO:0000256" key="5">
    <source>
        <dbReference type="PROSITE-ProRule" id="PRU10015"/>
    </source>
</evidence>
<evidence type="ECO:0000313" key="7">
    <source>
        <dbReference type="EMBL" id="AWW29962.1"/>
    </source>
</evidence>
<keyword evidence="1 4" id="KW-0489">Methyltransferase</keyword>
<dbReference type="Proteomes" id="UP000248688">
    <property type="component" value="Chromosome"/>
</dbReference>
<name>A0A2Z4IFT9_9BACT</name>
<dbReference type="AlphaFoldDB" id="A0A2Z4IFT9"/>
<comment type="similarity">
    <text evidence="4">Belongs to the class I-like SAM-binding methyltransferase superfamily. RNA M5U methyltransferase family.</text>
</comment>
<feature type="binding site" evidence="4">
    <location>
        <position position="349"/>
    </location>
    <ligand>
        <name>S-adenosyl-L-methionine</name>
        <dbReference type="ChEBI" id="CHEBI:59789"/>
    </ligand>
</feature>
<keyword evidence="3 4" id="KW-0949">S-adenosyl-L-methionine</keyword>
<dbReference type="PANTHER" id="PTHR11061:SF30">
    <property type="entry name" value="TRNA (URACIL(54)-C(5))-METHYLTRANSFERASE"/>
    <property type="match status" value="1"/>
</dbReference>
<dbReference type="NCBIfam" id="TIGR00479">
    <property type="entry name" value="rumA"/>
    <property type="match status" value="1"/>
</dbReference>
<keyword evidence="8" id="KW-1185">Reference proteome</keyword>
<evidence type="ECO:0000256" key="2">
    <source>
        <dbReference type="ARBA" id="ARBA00022679"/>
    </source>
</evidence>
<feature type="active site" evidence="5">
    <location>
        <position position="425"/>
    </location>
</feature>
<dbReference type="EC" id="2.1.1.190" evidence="7"/>
<dbReference type="RefSeq" id="WP_112783359.1">
    <property type="nucleotide sequence ID" value="NZ_CP030041.1"/>
</dbReference>
<dbReference type="SUPFAM" id="SSF53335">
    <property type="entry name" value="S-adenosyl-L-methionine-dependent methyltransferases"/>
    <property type="match status" value="1"/>
</dbReference>
<evidence type="ECO:0000256" key="1">
    <source>
        <dbReference type="ARBA" id="ARBA00022603"/>
    </source>
</evidence>
<dbReference type="GO" id="GO:0070475">
    <property type="term" value="P:rRNA base methylation"/>
    <property type="evidence" value="ECO:0007669"/>
    <property type="project" value="TreeGrafter"/>
</dbReference>
<dbReference type="InterPro" id="IPR029063">
    <property type="entry name" value="SAM-dependent_MTases_sf"/>
</dbReference>
<dbReference type="Pfam" id="PF01938">
    <property type="entry name" value="TRAM"/>
    <property type="match status" value="1"/>
</dbReference>
<gene>
    <name evidence="7" type="ORF">DN752_07400</name>
</gene>
<feature type="binding site" evidence="4">
    <location>
        <position position="328"/>
    </location>
    <ligand>
        <name>S-adenosyl-L-methionine</name>
        <dbReference type="ChEBI" id="CHEBI:59789"/>
    </ligand>
</feature>
<dbReference type="OrthoDB" id="9804590at2"/>
<dbReference type="InterPro" id="IPR030390">
    <property type="entry name" value="MeTrfase_TrmA_AS"/>
</dbReference>
<sequence length="469" mass="53698">MSRKMKNKVIKNLTIERIASEGKSVTHYEGKVVFVQNVAPGDVVDVRIRRGKSSFMEGEAIHIHEYSKDRVEPFCSHFGVCGGCKWQHINYDLQMEYKRQQVVDQFQRIAKVPIPEVLPIIGSAETQYYRNKLDFTFSNNRWLTREEIDSGKEFERNALGFHIPKRFDKIVDVEHCYLQGGPSNDARNALRDFALEKGLTFFDMIKQEGLLRNLIIRTSITGETMVIVQFGEDHPEQIEQVMTFLSERFPDLTSLLYIINLKKNETFHDQDIHTFMGRDYIIEEMEGLKFRVGPKSFYQTNSKQAYELYKVAREFADLNGDEVVYDLYTGTGTIANFVAKKAKQVIGIEYVEAAIEDAKLNAKENGLDNTLFYAGDMKDMLTDEFIASHAAPDVIITDPPRAGMHEDVINMLLKLSAPKIVYVSCNPATQSRDIALLGEKYNVDIVQPVDMFPQTYHVENVVLLTLKKS</sequence>
<dbReference type="InterPro" id="IPR010280">
    <property type="entry name" value="U5_MeTrfase_fam"/>
</dbReference>
<protein>
    <submittedName>
        <fullName evidence="7">23S rRNA (Uracil(1939)-C(5))-methyltransferase RlmD</fullName>
        <ecNumber evidence="7">2.1.1.190</ecNumber>
    </submittedName>
</protein>
<organism evidence="7 8">
    <name type="scientific">Echinicola strongylocentroti</name>
    <dbReference type="NCBI Taxonomy" id="1795355"/>
    <lineage>
        <taxon>Bacteria</taxon>
        <taxon>Pseudomonadati</taxon>
        <taxon>Bacteroidota</taxon>
        <taxon>Cytophagia</taxon>
        <taxon>Cytophagales</taxon>
        <taxon>Cyclobacteriaceae</taxon>
        <taxon>Echinicola</taxon>
    </lineage>
</organism>
<dbReference type="PROSITE" id="PS01230">
    <property type="entry name" value="TRMA_1"/>
    <property type="match status" value="1"/>
</dbReference>
<evidence type="ECO:0000259" key="6">
    <source>
        <dbReference type="PROSITE" id="PS50926"/>
    </source>
</evidence>
<dbReference type="EMBL" id="CP030041">
    <property type="protein sequence ID" value="AWW29962.1"/>
    <property type="molecule type" value="Genomic_DNA"/>
</dbReference>
<feature type="domain" description="TRAM" evidence="6">
    <location>
        <begin position="3"/>
        <end position="62"/>
    </location>
</feature>
<dbReference type="PROSITE" id="PS50926">
    <property type="entry name" value="TRAM"/>
    <property type="match status" value="1"/>
</dbReference>
<evidence type="ECO:0000256" key="3">
    <source>
        <dbReference type="ARBA" id="ARBA00022691"/>
    </source>
</evidence>
<dbReference type="PROSITE" id="PS01231">
    <property type="entry name" value="TRMA_2"/>
    <property type="match status" value="1"/>
</dbReference>
<dbReference type="Gene3D" id="3.40.50.150">
    <property type="entry name" value="Vaccinia Virus protein VP39"/>
    <property type="match status" value="1"/>
</dbReference>
<dbReference type="InterPro" id="IPR030391">
    <property type="entry name" value="MeTrfase_TrmA_CS"/>
</dbReference>
<dbReference type="PROSITE" id="PS51687">
    <property type="entry name" value="SAM_MT_RNA_M5U"/>
    <property type="match status" value="1"/>
</dbReference>
<feature type="binding site" evidence="4">
    <location>
        <position position="398"/>
    </location>
    <ligand>
        <name>S-adenosyl-L-methionine</name>
        <dbReference type="ChEBI" id="CHEBI:59789"/>
    </ligand>
</feature>
<dbReference type="GO" id="GO:0070041">
    <property type="term" value="F:rRNA (uridine-C5-)-methyltransferase activity"/>
    <property type="evidence" value="ECO:0007669"/>
    <property type="project" value="TreeGrafter"/>
</dbReference>
<evidence type="ECO:0000313" key="8">
    <source>
        <dbReference type="Proteomes" id="UP000248688"/>
    </source>
</evidence>
<dbReference type="InterPro" id="IPR002792">
    <property type="entry name" value="TRAM_dom"/>
</dbReference>
<dbReference type="SUPFAM" id="SSF50249">
    <property type="entry name" value="Nucleic acid-binding proteins"/>
    <property type="match status" value="1"/>
</dbReference>
<dbReference type="CDD" id="cd02440">
    <property type="entry name" value="AdoMet_MTases"/>
    <property type="match status" value="1"/>
</dbReference>
<reference evidence="7 8" key="1">
    <citation type="submission" date="2018-06" db="EMBL/GenBank/DDBJ databases">
        <title>Echinicola strongylocentroti sp. nov., isolated from a sea urchin Strongylocentrotus intermedius.</title>
        <authorList>
            <person name="Bae S.S."/>
        </authorList>
    </citation>
    <scope>NUCLEOTIDE SEQUENCE [LARGE SCALE GENOMIC DNA]</scope>
    <source>
        <strain evidence="7 8">MEBiC08714</strain>
    </source>
</reference>
<dbReference type="Gene3D" id="2.40.50.1070">
    <property type="match status" value="1"/>
</dbReference>